<dbReference type="SUPFAM" id="SSF56281">
    <property type="entry name" value="Metallo-hydrolase/oxidoreductase"/>
    <property type="match status" value="1"/>
</dbReference>
<comment type="caution">
    <text evidence="1">The sequence shown here is derived from an EMBL/GenBank/DDBJ whole genome shotgun (WGS) entry which is preliminary data.</text>
</comment>
<evidence type="ECO:0000313" key="1">
    <source>
        <dbReference type="EMBL" id="GGA91095.1"/>
    </source>
</evidence>
<reference evidence="1" key="2">
    <citation type="submission" date="2020-09" db="EMBL/GenBank/DDBJ databases">
        <authorList>
            <person name="Sun Q."/>
            <person name="Zhou Y."/>
        </authorList>
    </citation>
    <scope>NUCLEOTIDE SEQUENCE</scope>
    <source>
        <strain evidence="1">CGMCC 1.12813</strain>
    </source>
</reference>
<sequence length="388" mass="42708">MHGGSSPWFRWLYDCGEYRSHHDARDREIGSVIRDWGVGGAVDVAFISHADSDHINGFEGLFLSGKGLKPRAIMMPQITAIERLVSWCAAVEEGGVTSAFYDAFIANPRRAIASAFGDVQVIEVVPRGDENFSNFDDAPIDVASDGLPAWRVVGPAGDDQSGRPVIQSGSQIRVQAAWTSGYPWVLVPHVAAEITGLRKDFIKALAAGMKISERRLEERIHDPLYVASLLKTQGTKLRAAYRDASPSVNATTLSLYAGPVEEMNGRHQIHYGGRRIRPTERSGRIGWLGTGDAELTGDRLQDFLDVFDQYFLYVKTVTTPHHGSARNRVPALWEALGPDVTAISAADPPKKWNHPSTVVLHDLARHGIMHLIVSSAPRSRVDEFVHYN</sequence>
<reference evidence="1" key="1">
    <citation type="journal article" date="2014" name="Int. J. Syst. Evol. Microbiol.">
        <title>Complete genome sequence of Corynebacterium casei LMG S-19264T (=DSM 44701T), isolated from a smear-ripened cheese.</title>
        <authorList>
            <consortium name="US DOE Joint Genome Institute (JGI-PGF)"/>
            <person name="Walter F."/>
            <person name="Albersmeier A."/>
            <person name="Kalinowski J."/>
            <person name="Ruckert C."/>
        </authorList>
    </citation>
    <scope>NUCLEOTIDE SEQUENCE</scope>
    <source>
        <strain evidence="1">CGMCC 1.12813</strain>
    </source>
</reference>
<accession>A0A916WER7</accession>
<gene>
    <name evidence="1" type="ORF">GCM10010979_02190</name>
</gene>
<name>A0A916WER7_9MICO</name>
<evidence type="ECO:0000313" key="2">
    <source>
        <dbReference type="Proteomes" id="UP000606922"/>
    </source>
</evidence>
<organism evidence="1 2">
    <name type="scientific">Conyzicola nivalis</name>
    <dbReference type="NCBI Taxonomy" id="1477021"/>
    <lineage>
        <taxon>Bacteria</taxon>
        <taxon>Bacillati</taxon>
        <taxon>Actinomycetota</taxon>
        <taxon>Actinomycetes</taxon>
        <taxon>Micrococcales</taxon>
        <taxon>Microbacteriaceae</taxon>
        <taxon>Conyzicola</taxon>
    </lineage>
</organism>
<dbReference type="Gene3D" id="3.60.15.10">
    <property type="entry name" value="Ribonuclease Z/Hydroxyacylglutathione hydrolase-like"/>
    <property type="match status" value="2"/>
</dbReference>
<dbReference type="AlphaFoldDB" id="A0A916WER7"/>
<proteinExistence type="predicted"/>
<protein>
    <submittedName>
        <fullName evidence="1">Uncharacterized protein</fullName>
    </submittedName>
</protein>
<dbReference type="EMBL" id="BMGB01000001">
    <property type="protein sequence ID" value="GGA91095.1"/>
    <property type="molecule type" value="Genomic_DNA"/>
</dbReference>
<dbReference type="InterPro" id="IPR036866">
    <property type="entry name" value="RibonucZ/Hydroxyglut_hydro"/>
</dbReference>
<keyword evidence="2" id="KW-1185">Reference proteome</keyword>
<dbReference type="Proteomes" id="UP000606922">
    <property type="component" value="Unassembled WGS sequence"/>
</dbReference>